<reference evidence="2" key="1">
    <citation type="journal article" date="2014" name="Proc. Natl. Acad. Sci. U.S.A.">
        <title>Extensive sampling of basidiomycete genomes demonstrates inadequacy of the white-rot/brown-rot paradigm for wood decay fungi.</title>
        <authorList>
            <person name="Riley R."/>
            <person name="Salamov A.A."/>
            <person name="Brown D.W."/>
            <person name="Nagy L.G."/>
            <person name="Floudas D."/>
            <person name="Held B.W."/>
            <person name="Levasseur A."/>
            <person name="Lombard V."/>
            <person name="Morin E."/>
            <person name="Otillar R."/>
            <person name="Lindquist E.A."/>
            <person name="Sun H."/>
            <person name="LaButti K.M."/>
            <person name="Schmutz J."/>
            <person name="Jabbour D."/>
            <person name="Luo H."/>
            <person name="Baker S.E."/>
            <person name="Pisabarro A.G."/>
            <person name="Walton J.D."/>
            <person name="Blanchette R.A."/>
            <person name="Henrissat B."/>
            <person name="Martin F."/>
            <person name="Cullen D."/>
            <person name="Hibbett D.S."/>
            <person name="Grigoriev I.V."/>
        </authorList>
    </citation>
    <scope>NUCLEOTIDE SEQUENCE [LARGE SCALE GENOMIC DNA]</scope>
    <source>
        <strain evidence="2">PC15</strain>
    </source>
</reference>
<dbReference type="VEuPathDB" id="FungiDB:PLEOSDRAFT_167844"/>
<dbReference type="EMBL" id="KL198008">
    <property type="protein sequence ID" value="KDQ28329.1"/>
    <property type="molecule type" value="Genomic_DNA"/>
</dbReference>
<dbReference type="HOGENOM" id="CLU_1355137_0_0_1"/>
<proteinExistence type="predicted"/>
<dbReference type="InParanoid" id="A0A067NKA4"/>
<gene>
    <name evidence="1" type="ORF">PLEOSDRAFT_167844</name>
</gene>
<dbReference type="AlphaFoldDB" id="A0A067NKA4"/>
<protein>
    <submittedName>
        <fullName evidence="1">Uncharacterized protein</fullName>
    </submittedName>
</protein>
<dbReference type="Proteomes" id="UP000027073">
    <property type="component" value="Unassembled WGS sequence"/>
</dbReference>
<dbReference type="OrthoDB" id="3075943at2759"/>
<accession>A0A067NKA4</accession>
<evidence type="ECO:0000313" key="1">
    <source>
        <dbReference type="EMBL" id="KDQ28329.1"/>
    </source>
</evidence>
<name>A0A067NKA4_PLEO1</name>
<sequence length="229" mass="25312">MATTANVPTKPLSIIPAALTKNGTFFRNQYIIVFDPYLSSNPFPIHPDDAILAGLNNYCDFTLLNNLPADFDIQYDTKLDKWVQLVNPPPHTNIILIETMRNITSRLIYKVIMEASNIPISSSDLIFHPRLGVGIAQGIINQLGHYLQILISFRNHGDTGGLVTFVAVWVHYTRVSIHTGGLEFIQNSMNGPLSSQSGTIDLMLPADVILQIGICSIHSQIESSQTDLI</sequence>
<evidence type="ECO:0000313" key="2">
    <source>
        <dbReference type="Proteomes" id="UP000027073"/>
    </source>
</evidence>
<organism evidence="1 2">
    <name type="scientific">Pleurotus ostreatus (strain PC15)</name>
    <name type="common">Oyster mushroom</name>
    <dbReference type="NCBI Taxonomy" id="1137138"/>
    <lineage>
        <taxon>Eukaryota</taxon>
        <taxon>Fungi</taxon>
        <taxon>Dikarya</taxon>
        <taxon>Basidiomycota</taxon>
        <taxon>Agaricomycotina</taxon>
        <taxon>Agaricomycetes</taxon>
        <taxon>Agaricomycetidae</taxon>
        <taxon>Agaricales</taxon>
        <taxon>Pleurotineae</taxon>
        <taxon>Pleurotaceae</taxon>
        <taxon>Pleurotus</taxon>
    </lineage>
</organism>